<dbReference type="EMBL" id="JAACNH010000006">
    <property type="protein sequence ID" value="KAG8438711.1"/>
    <property type="molecule type" value="Genomic_DNA"/>
</dbReference>
<evidence type="ECO:0000313" key="8">
    <source>
        <dbReference type="EMBL" id="KAG8438711.1"/>
    </source>
</evidence>
<evidence type="ECO:0000256" key="1">
    <source>
        <dbReference type="ARBA" id="ARBA00007905"/>
    </source>
</evidence>
<dbReference type="PIRSF" id="PIRSF000097">
    <property type="entry name" value="AKR"/>
    <property type="match status" value="1"/>
</dbReference>
<dbReference type="InterPro" id="IPR020471">
    <property type="entry name" value="AKR"/>
</dbReference>
<dbReference type="SUPFAM" id="SSF51430">
    <property type="entry name" value="NAD(P)-linked oxidoreductase"/>
    <property type="match status" value="1"/>
</dbReference>
<sequence length="322" mass="37241">MSVDPYIVLNDGRKMPVIGFGTFAPESVPKSLAEESTKLALDTGYRHIDFAFIYGNEREVGRAIRAKVADGTVKREDLFCTSKLWSTYHTPELVRPALERSLADLQLDYVDLFLIHNPIEFKPGDDPLPVDENGQFIYHNTDIRDTWEAMEKCKDAGLVKSIGVSNFNKRQLELILNNPGLKHKPVCNQVECHVYLNQRKLLEFCRSHSIALVAYSVVGSSRDPQWIDQDTPVLLEDPVLIEMAKKHSRTAAQVAIRYLLQRGIVTLVKSFTPRRIEENFQVMDFELPKEDMKIIEGLNRNLRYDYWRLWTDHPKYPFHDEY</sequence>
<dbReference type="Proteomes" id="UP000812440">
    <property type="component" value="Chromosome 3"/>
</dbReference>
<keyword evidence="2" id="KW-0273">Eye lens protein</keyword>
<dbReference type="GO" id="GO:0016491">
    <property type="term" value="F:oxidoreductase activity"/>
    <property type="evidence" value="ECO:0007669"/>
    <property type="project" value="InterPro"/>
</dbReference>
<dbReference type="PANTHER" id="PTHR11732">
    <property type="entry name" value="ALDO/KETO REDUCTASE"/>
    <property type="match status" value="1"/>
</dbReference>
<dbReference type="Gene3D" id="3.20.20.100">
    <property type="entry name" value="NADP-dependent oxidoreductase domain"/>
    <property type="match status" value="1"/>
</dbReference>
<reference evidence="8" key="1">
    <citation type="thesis" date="2020" institute="ProQuest LLC" country="789 East Eisenhower Parkway, Ann Arbor, MI, USA">
        <title>Comparative Genomics and Chromosome Evolution.</title>
        <authorList>
            <person name="Mudd A.B."/>
        </authorList>
    </citation>
    <scope>NUCLEOTIDE SEQUENCE</scope>
    <source>
        <strain evidence="8">Female2</strain>
        <tissue evidence="8">Blood</tissue>
    </source>
</reference>
<evidence type="ECO:0000256" key="5">
    <source>
        <dbReference type="PIRSR" id="PIRSR000097-2"/>
    </source>
</evidence>
<accession>A0A8T2J7V2</accession>
<name>A0A8T2J7V2_9PIPI</name>
<organism evidence="8 9">
    <name type="scientific">Hymenochirus boettgeri</name>
    <name type="common">Congo dwarf clawed frog</name>
    <dbReference type="NCBI Taxonomy" id="247094"/>
    <lineage>
        <taxon>Eukaryota</taxon>
        <taxon>Metazoa</taxon>
        <taxon>Chordata</taxon>
        <taxon>Craniata</taxon>
        <taxon>Vertebrata</taxon>
        <taxon>Euteleostomi</taxon>
        <taxon>Amphibia</taxon>
        <taxon>Batrachia</taxon>
        <taxon>Anura</taxon>
        <taxon>Pipoidea</taxon>
        <taxon>Pipidae</taxon>
        <taxon>Pipinae</taxon>
        <taxon>Hymenochirus</taxon>
    </lineage>
</organism>
<feature type="domain" description="NADP-dependent oxidoreductase" evidence="7">
    <location>
        <begin position="18"/>
        <end position="299"/>
    </location>
</feature>
<evidence type="ECO:0000256" key="6">
    <source>
        <dbReference type="PIRSR" id="PIRSR000097-3"/>
    </source>
</evidence>
<evidence type="ECO:0000313" key="9">
    <source>
        <dbReference type="Proteomes" id="UP000812440"/>
    </source>
</evidence>
<dbReference type="PROSITE" id="PS00063">
    <property type="entry name" value="ALDOKETO_REDUCTASE_3"/>
    <property type="match status" value="1"/>
</dbReference>
<keyword evidence="9" id="KW-1185">Reference proteome</keyword>
<evidence type="ECO:0000256" key="4">
    <source>
        <dbReference type="PIRSR" id="PIRSR000097-1"/>
    </source>
</evidence>
<dbReference type="FunFam" id="3.20.20.100:FF:000003">
    <property type="entry name" value="Aldo-keto reductase family 1 member C3"/>
    <property type="match status" value="1"/>
</dbReference>
<dbReference type="InterPro" id="IPR018170">
    <property type="entry name" value="Aldo/ket_reductase_CS"/>
</dbReference>
<evidence type="ECO:0000256" key="3">
    <source>
        <dbReference type="ARBA" id="ARBA00071797"/>
    </source>
</evidence>
<protein>
    <recommendedName>
        <fullName evidence="3">Rho crystallin</fullName>
    </recommendedName>
</protein>
<proteinExistence type="inferred from homology"/>
<dbReference type="OrthoDB" id="416253at2759"/>
<comment type="caution">
    <text evidence="8">The sequence shown here is derived from an EMBL/GenBank/DDBJ whole genome shotgun (WGS) entry which is preliminary data.</text>
</comment>
<evidence type="ECO:0000256" key="2">
    <source>
        <dbReference type="ARBA" id="ARBA00022613"/>
    </source>
</evidence>
<dbReference type="CDD" id="cd19108">
    <property type="entry name" value="AKR_AKR1C1-35"/>
    <property type="match status" value="1"/>
</dbReference>
<gene>
    <name evidence="8" type="ORF">GDO86_005052</name>
</gene>
<dbReference type="Pfam" id="PF00248">
    <property type="entry name" value="Aldo_ket_red"/>
    <property type="match status" value="1"/>
</dbReference>
<dbReference type="AlphaFoldDB" id="A0A8T2J7V2"/>
<dbReference type="InterPro" id="IPR023210">
    <property type="entry name" value="NADP_OxRdtase_dom"/>
</dbReference>
<dbReference type="InterPro" id="IPR044482">
    <property type="entry name" value="AKR1C"/>
</dbReference>
<dbReference type="PROSITE" id="PS00062">
    <property type="entry name" value="ALDOKETO_REDUCTASE_2"/>
    <property type="match status" value="1"/>
</dbReference>
<dbReference type="GO" id="GO:0005212">
    <property type="term" value="F:structural constituent of eye lens"/>
    <property type="evidence" value="ECO:0007669"/>
    <property type="project" value="UniProtKB-KW"/>
</dbReference>
<feature type="site" description="Lowers pKa of active site Tyr" evidence="6">
    <location>
        <position position="83"/>
    </location>
</feature>
<feature type="active site" description="Proton donor" evidence="4">
    <location>
        <position position="54"/>
    </location>
</feature>
<comment type="similarity">
    <text evidence="1">Belongs to the aldo/keto reductase family.</text>
</comment>
<dbReference type="InterPro" id="IPR036812">
    <property type="entry name" value="NAD(P)_OxRdtase_dom_sf"/>
</dbReference>
<evidence type="ECO:0000259" key="7">
    <source>
        <dbReference type="Pfam" id="PF00248"/>
    </source>
</evidence>
<dbReference type="PRINTS" id="PR00069">
    <property type="entry name" value="ALDKETRDTASE"/>
</dbReference>
<feature type="binding site" evidence="5">
    <location>
        <position position="116"/>
    </location>
    <ligand>
        <name>substrate</name>
    </ligand>
</feature>